<reference evidence="2 3" key="1">
    <citation type="submission" date="2018-11" db="EMBL/GenBank/DDBJ databases">
        <authorList>
            <consortium name="Pathogen Informatics"/>
        </authorList>
    </citation>
    <scope>NUCLEOTIDE SEQUENCE [LARGE SCALE GENOMIC DNA]</scope>
</reference>
<feature type="compositionally biased region" description="Basic and acidic residues" evidence="1">
    <location>
        <begin position="10"/>
        <end position="20"/>
    </location>
</feature>
<evidence type="ECO:0000313" key="2">
    <source>
        <dbReference type="EMBL" id="VDN33881.1"/>
    </source>
</evidence>
<organism evidence="2 3">
    <name type="scientific">Dibothriocephalus latus</name>
    <name type="common">Fish tapeworm</name>
    <name type="synonym">Diphyllobothrium latum</name>
    <dbReference type="NCBI Taxonomy" id="60516"/>
    <lineage>
        <taxon>Eukaryota</taxon>
        <taxon>Metazoa</taxon>
        <taxon>Spiralia</taxon>
        <taxon>Lophotrochozoa</taxon>
        <taxon>Platyhelminthes</taxon>
        <taxon>Cestoda</taxon>
        <taxon>Eucestoda</taxon>
        <taxon>Diphyllobothriidea</taxon>
        <taxon>Diphyllobothriidae</taxon>
        <taxon>Dibothriocephalus</taxon>
    </lineage>
</organism>
<proteinExistence type="predicted"/>
<evidence type="ECO:0000313" key="3">
    <source>
        <dbReference type="Proteomes" id="UP000281553"/>
    </source>
</evidence>
<sequence>MGNEPVEQQFAEHKDGSGEKYTIKIYPEPECAPKTRPAIAAANADNKKPFPSEMQPANAAAYAEYKKPFPSEIHPANTAANVEYNRHPSNDQPARVPAIVGYKKFASGDRPTSTAANVFPLAFTFLVSPRL</sequence>
<dbReference type="EMBL" id="UYRU01084417">
    <property type="protein sequence ID" value="VDN33881.1"/>
    <property type="molecule type" value="Genomic_DNA"/>
</dbReference>
<protein>
    <submittedName>
        <fullName evidence="2">Uncharacterized protein</fullName>
    </submittedName>
</protein>
<dbReference type="Proteomes" id="UP000281553">
    <property type="component" value="Unassembled WGS sequence"/>
</dbReference>
<name>A0A3P7NUB6_DIBLA</name>
<accession>A0A3P7NUB6</accession>
<keyword evidence="3" id="KW-1185">Reference proteome</keyword>
<feature type="region of interest" description="Disordered" evidence="1">
    <location>
        <begin position="1"/>
        <end position="20"/>
    </location>
</feature>
<gene>
    <name evidence="2" type="ORF">DILT_LOCUS16354</name>
</gene>
<feature type="non-terminal residue" evidence="2">
    <location>
        <position position="131"/>
    </location>
</feature>
<dbReference type="AlphaFoldDB" id="A0A3P7NUB6"/>
<evidence type="ECO:0000256" key="1">
    <source>
        <dbReference type="SAM" id="MobiDB-lite"/>
    </source>
</evidence>